<evidence type="ECO:0000256" key="2">
    <source>
        <dbReference type="ARBA" id="ARBA00008061"/>
    </source>
</evidence>
<dbReference type="Gene3D" id="3.20.20.80">
    <property type="entry name" value="Glycosidases"/>
    <property type="match status" value="1"/>
</dbReference>
<evidence type="ECO:0000259" key="6">
    <source>
        <dbReference type="SMART" id="SM00642"/>
    </source>
</evidence>
<keyword evidence="5" id="KW-0326">Glycosidase</keyword>
<comment type="subcellular location">
    <subcellularLocation>
        <location evidence="1">Cytoplasm</location>
    </subcellularLocation>
</comment>
<dbReference type="PATRIC" id="fig|1423731.3.peg.1522"/>
<dbReference type="GO" id="GO:0005737">
    <property type="term" value="C:cytoplasm"/>
    <property type="evidence" value="ECO:0007669"/>
    <property type="project" value="UniProtKB-SubCell"/>
</dbReference>
<reference evidence="7 8" key="1">
    <citation type="journal article" date="2015" name="Genome Announc.">
        <title>Expanding the biotechnology potential of lactobacilli through comparative genomics of 213 strains and associated genera.</title>
        <authorList>
            <person name="Sun Z."/>
            <person name="Harris H.M."/>
            <person name="McCann A."/>
            <person name="Guo C."/>
            <person name="Argimon S."/>
            <person name="Zhang W."/>
            <person name="Yang X."/>
            <person name="Jeffery I.B."/>
            <person name="Cooney J.C."/>
            <person name="Kagawa T.F."/>
            <person name="Liu W."/>
            <person name="Song Y."/>
            <person name="Salvetti E."/>
            <person name="Wrobel A."/>
            <person name="Rasinkangas P."/>
            <person name="Parkhill J."/>
            <person name="Rea M.C."/>
            <person name="O'Sullivan O."/>
            <person name="Ritari J."/>
            <person name="Douillard F.P."/>
            <person name="Paul Ross R."/>
            <person name="Yang R."/>
            <person name="Briner A.E."/>
            <person name="Felis G.E."/>
            <person name="de Vos W.M."/>
            <person name="Barrangou R."/>
            <person name="Klaenhammer T.R."/>
            <person name="Caufield P.W."/>
            <person name="Cui Y."/>
            <person name="Zhang H."/>
            <person name="O'Toole P.W."/>
        </authorList>
    </citation>
    <scope>NUCLEOTIDE SEQUENCE [LARGE SCALE GENOMIC DNA]</scope>
    <source>
        <strain evidence="7 8">DSM 19910</strain>
    </source>
</reference>
<dbReference type="CDD" id="cd11333">
    <property type="entry name" value="AmyAc_SI_OligoGlu_DGase"/>
    <property type="match status" value="1"/>
</dbReference>
<keyword evidence="8" id="KW-1185">Reference proteome</keyword>
<dbReference type="Proteomes" id="UP000051621">
    <property type="component" value="Unassembled WGS sequence"/>
</dbReference>
<gene>
    <name evidence="7" type="ORF">FC81_GL001483</name>
</gene>
<dbReference type="FunFam" id="2.60.40.1180:FF:000007">
    <property type="entry name" value="Sucrose isomerase"/>
    <property type="match status" value="1"/>
</dbReference>
<evidence type="ECO:0000313" key="7">
    <source>
        <dbReference type="EMBL" id="KRL01340.1"/>
    </source>
</evidence>
<dbReference type="GO" id="GO:0004556">
    <property type="term" value="F:alpha-amylase activity"/>
    <property type="evidence" value="ECO:0007669"/>
    <property type="project" value="TreeGrafter"/>
</dbReference>
<dbReference type="GO" id="GO:0009313">
    <property type="term" value="P:oligosaccharide catabolic process"/>
    <property type="evidence" value="ECO:0007669"/>
    <property type="project" value="TreeGrafter"/>
</dbReference>
<sequence>MEVFIMTTKNWWQHAVVYQVYPRSYQDSNGDGIGDLAGLKSRLSYIKKLGADVIWLNPIYESPDKDNGYDISNYRKINPKYGTMKSFEDLLTAAHSKGLKILMDLVVNHTSDQAEWFKESRKSKDNKYRDYYIWRDPKDGKAPNNWGSYFSGPAWKYDETTKQYYLHLFEEGQPDLNWENPEVRESVWDIMRFWLDKGVDGFRMDVINLISKPEGLPDAPAPDNAAYGDVQAVVADGHRLNEFLKEMNQKVISKYDIMTVGEMPGSTPEDVIDYTGLNAHELNMVFQFEHVSLSPNPNKRLGKWNDQPVALVDLKQALSRWQKALDGKAWNSLYWNNHDQPRAVSRFATDNPKYRERAAKMLGTTLHMLQGTPYVYEGEELGMTNAHYKDLKQYEDVESINAYKELVEKEGIVDKPTMLRYLAHMSRDNARTPMQWDDSAHAGFTTGKPWFDLNANYPDINAKAELADSNSVFYYYQKLIKLRHQEDIIVYGNYEELDPQDNEAFSYRRHYQGQTLLVMTNFTDHTIERDYDQADYDELLLSNYHEHLGQTTLQPYEARVYLKRN</sequence>
<dbReference type="FunFam" id="3.90.400.10:FF:000002">
    <property type="entry name" value="Sucrose isomerase"/>
    <property type="match status" value="1"/>
</dbReference>
<dbReference type="AlphaFoldDB" id="A0A0R1M093"/>
<dbReference type="Gene3D" id="2.60.40.1180">
    <property type="entry name" value="Golgi alpha-mannosidase II"/>
    <property type="match status" value="1"/>
</dbReference>
<dbReference type="FunFam" id="3.20.20.80:FF:000014">
    <property type="entry name" value="Alpha,alpha-phosphotrehalase"/>
    <property type="match status" value="1"/>
</dbReference>
<dbReference type="STRING" id="1423731.FC81_GL001483"/>
<feature type="domain" description="Glycosyl hydrolase family 13 catalytic" evidence="6">
    <location>
        <begin position="19"/>
        <end position="431"/>
    </location>
</feature>
<dbReference type="InterPro" id="IPR013780">
    <property type="entry name" value="Glyco_hydro_b"/>
</dbReference>
<name>A0A0R1M093_9LACO</name>
<comment type="caution">
    <text evidence="7">The sequence shown here is derived from an EMBL/GenBank/DDBJ whole genome shotgun (WGS) entry which is preliminary data.</text>
</comment>
<keyword evidence="3" id="KW-0963">Cytoplasm</keyword>
<dbReference type="Gene3D" id="3.90.400.10">
    <property type="entry name" value="Oligo-1,6-glucosidase, Domain 2"/>
    <property type="match status" value="1"/>
</dbReference>
<dbReference type="SUPFAM" id="SSF51011">
    <property type="entry name" value="Glycosyl hydrolase domain"/>
    <property type="match status" value="1"/>
</dbReference>
<dbReference type="SMART" id="SM00642">
    <property type="entry name" value="Aamy"/>
    <property type="match status" value="1"/>
</dbReference>
<dbReference type="PANTHER" id="PTHR10357">
    <property type="entry name" value="ALPHA-AMYLASE FAMILY MEMBER"/>
    <property type="match status" value="1"/>
</dbReference>
<evidence type="ECO:0000256" key="1">
    <source>
        <dbReference type="ARBA" id="ARBA00004496"/>
    </source>
</evidence>
<dbReference type="NCBIfam" id="NF008183">
    <property type="entry name" value="PRK10933.1"/>
    <property type="match status" value="1"/>
</dbReference>
<organism evidence="7 8">
    <name type="scientific">Liquorilactobacillus capillatus DSM 19910</name>
    <dbReference type="NCBI Taxonomy" id="1423731"/>
    <lineage>
        <taxon>Bacteria</taxon>
        <taxon>Bacillati</taxon>
        <taxon>Bacillota</taxon>
        <taxon>Bacilli</taxon>
        <taxon>Lactobacillales</taxon>
        <taxon>Lactobacillaceae</taxon>
        <taxon>Liquorilactobacillus</taxon>
    </lineage>
</organism>
<dbReference type="PANTHER" id="PTHR10357:SF184">
    <property type="entry name" value="OLIGO-1,6-GLUCOSIDASE 1"/>
    <property type="match status" value="1"/>
</dbReference>
<comment type="similarity">
    <text evidence="2">Belongs to the glycosyl hydrolase 13 family.</text>
</comment>
<dbReference type="Pfam" id="PF00128">
    <property type="entry name" value="Alpha-amylase"/>
    <property type="match status" value="1"/>
</dbReference>
<evidence type="ECO:0000313" key="8">
    <source>
        <dbReference type="Proteomes" id="UP000051621"/>
    </source>
</evidence>
<proteinExistence type="inferred from homology"/>
<dbReference type="InterPro" id="IPR006047">
    <property type="entry name" value="GH13_cat_dom"/>
</dbReference>
<evidence type="ECO:0000256" key="5">
    <source>
        <dbReference type="ARBA" id="ARBA00023295"/>
    </source>
</evidence>
<dbReference type="InterPro" id="IPR017853">
    <property type="entry name" value="GH"/>
</dbReference>
<accession>A0A0R1M093</accession>
<protein>
    <submittedName>
        <fullName evidence="7">Trehalose-6-phosphate hydrolase</fullName>
    </submittedName>
</protein>
<evidence type="ECO:0000256" key="4">
    <source>
        <dbReference type="ARBA" id="ARBA00022801"/>
    </source>
</evidence>
<dbReference type="SUPFAM" id="SSF51445">
    <property type="entry name" value="(Trans)glycosidases"/>
    <property type="match status" value="1"/>
</dbReference>
<keyword evidence="4 7" id="KW-0378">Hydrolase</keyword>
<dbReference type="InterPro" id="IPR045857">
    <property type="entry name" value="O16G_dom_2"/>
</dbReference>
<dbReference type="EMBL" id="AZEF01000027">
    <property type="protein sequence ID" value="KRL01340.1"/>
    <property type="molecule type" value="Genomic_DNA"/>
</dbReference>
<evidence type="ECO:0000256" key="3">
    <source>
        <dbReference type="ARBA" id="ARBA00022490"/>
    </source>
</evidence>